<dbReference type="Gene3D" id="2.80.10.50">
    <property type="match status" value="1"/>
</dbReference>
<dbReference type="RefSeq" id="WP_237874504.1">
    <property type="nucleotide sequence ID" value="NZ_JAKLTR010000011.1"/>
</dbReference>
<keyword evidence="4" id="KW-1185">Reference proteome</keyword>
<feature type="compositionally biased region" description="Basic and acidic residues" evidence="1">
    <location>
        <begin position="173"/>
        <end position="186"/>
    </location>
</feature>
<dbReference type="Proteomes" id="UP001165367">
    <property type="component" value="Unassembled WGS sequence"/>
</dbReference>
<dbReference type="InterPro" id="IPR000772">
    <property type="entry name" value="Ricin_B_lectin"/>
</dbReference>
<evidence type="ECO:0000256" key="1">
    <source>
        <dbReference type="SAM" id="MobiDB-lite"/>
    </source>
</evidence>
<reference evidence="3" key="1">
    <citation type="submission" date="2022-01" db="EMBL/GenBank/DDBJ databases">
        <authorList>
            <person name="Jo J.-H."/>
            <person name="Im W.-T."/>
        </authorList>
    </citation>
    <scope>NUCLEOTIDE SEQUENCE</scope>
    <source>
        <strain evidence="3">NA20</strain>
    </source>
</reference>
<dbReference type="EMBL" id="JAKLTR010000011">
    <property type="protein sequence ID" value="MCG2615966.1"/>
    <property type="molecule type" value="Genomic_DNA"/>
</dbReference>
<sequence length="197" mass="22509">MIKMILVVLLDIIMICADAQVLKDGEYYIKINDTGKFLAITGADKKNGARLIQWDNEYKTHFSFILTHLGNDIYTIKAKHSGKYLSTEGTPAAGVRIIQWDWLNQMNQRWHIVKQKGSRGYVMSSAENKMRVVMQHWNSSVRPGNGTYLFLSGDNTMRGMVMDFKRNEIEAIEENADKQESPEKPAKPTIKPVKSKQ</sequence>
<name>A0ABS9KUG2_9BACT</name>
<dbReference type="CDD" id="cd00161">
    <property type="entry name" value="beta-trefoil_Ricin-like"/>
    <property type="match status" value="1"/>
</dbReference>
<feature type="domain" description="Ricin B lectin" evidence="2">
    <location>
        <begin position="23"/>
        <end position="100"/>
    </location>
</feature>
<accession>A0ABS9KUG2</accession>
<evidence type="ECO:0000259" key="2">
    <source>
        <dbReference type="Pfam" id="PF14200"/>
    </source>
</evidence>
<proteinExistence type="predicted"/>
<dbReference type="Pfam" id="PF14200">
    <property type="entry name" value="RicinB_lectin_2"/>
    <property type="match status" value="1"/>
</dbReference>
<evidence type="ECO:0000313" key="3">
    <source>
        <dbReference type="EMBL" id="MCG2615966.1"/>
    </source>
</evidence>
<dbReference type="InterPro" id="IPR035992">
    <property type="entry name" value="Ricin_B-like_lectins"/>
</dbReference>
<evidence type="ECO:0000313" key="4">
    <source>
        <dbReference type="Proteomes" id="UP001165367"/>
    </source>
</evidence>
<feature type="region of interest" description="Disordered" evidence="1">
    <location>
        <begin position="173"/>
        <end position="197"/>
    </location>
</feature>
<organism evidence="3 4">
    <name type="scientific">Terrimonas ginsenosidimutans</name>
    <dbReference type="NCBI Taxonomy" id="2908004"/>
    <lineage>
        <taxon>Bacteria</taxon>
        <taxon>Pseudomonadati</taxon>
        <taxon>Bacteroidota</taxon>
        <taxon>Chitinophagia</taxon>
        <taxon>Chitinophagales</taxon>
        <taxon>Chitinophagaceae</taxon>
        <taxon>Terrimonas</taxon>
    </lineage>
</organism>
<comment type="caution">
    <text evidence="3">The sequence shown here is derived from an EMBL/GenBank/DDBJ whole genome shotgun (WGS) entry which is preliminary data.</text>
</comment>
<protein>
    <submittedName>
        <fullName evidence="3">RICIN domain-containing protein</fullName>
    </submittedName>
</protein>
<gene>
    <name evidence="3" type="ORF">LZZ85_16840</name>
</gene>
<dbReference type="SUPFAM" id="SSF50370">
    <property type="entry name" value="Ricin B-like lectins"/>
    <property type="match status" value="1"/>
</dbReference>